<evidence type="ECO:0000313" key="4">
    <source>
        <dbReference type="Proteomes" id="UP000324629"/>
    </source>
</evidence>
<accession>A0A5J4NHM2</accession>
<reference evidence="3 4" key="1">
    <citation type="journal article" date="2019" name="Gigascience">
        <title>Whole-genome sequence of the oriental lung fluke Paragonimus westermani.</title>
        <authorList>
            <person name="Oey H."/>
            <person name="Zakrzewski M."/>
            <person name="Narain K."/>
            <person name="Devi K.R."/>
            <person name="Agatsuma T."/>
            <person name="Nawaratna S."/>
            <person name="Gobert G.N."/>
            <person name="Jones M.K."/>
            <person name="Ragan M.A."/>
            <person name="McManus D.P."/>
            <person name="Krause L."/>
        </authorList>
    </citation>
    <scope>NUCLEOTIDE SEQUENCE [LARGE SCALE GENOMIC DNA]</scope>
    <source>
        <strain evidence="3 4">IND2009</strain>
    </source>
</reference>
<dbReference type="InterPro" id="IPR041588">
    <property type="entry name" value="Integrase_H2C2"/>
</dbReference>
<feature type="domain" description="DUF7041" evidence="2">
    <location>
        <begin position="137"/>
        <end position="203"/>
    </location>
</feature>
<sequence length="282" mass="31548">MTRKFESHAGKNDYRDIISFANTDVGHDMQIPMPFGSRCSQRDQSGPELITPKLKVAPLLQKIHAELGHAGQLKTEAAIHQCYWRSGIHADVVTQCSSCETHSDVENHTPSPRAPLEPVITEHPGQRVGVDIMGLLPVESTFALQQISLELIRFHHLVEALPPHVIDEVDDILELPDSTKPYEQLKAAIIKRVGLSDRQRISQPRSASELGGRRPSQLLRHVQRLTGTIHMKEALLEEMWLQRLPKDMQNILSLNLSATLSTLDNVADRIGKHTAPLFPNSH</sequence>
<evidence type="ECO:0000313" key="3">
    <source>
        <dbReference type="EMBL" id="KAA3674851.1"/>
    </source>
</evidence>
<dbReference type="PANTHER" id="PTHR33327:SF3">
    <property type="entry name" value="RNA-DIRECTED DNA POLYMERASE"/>
    <property type="match status" value="1"/>
</dbReference>
<name>A0A5J4NHM2_9TREM</name>
<evidence type="ECO:0000259" key="2">
    <source>
        <dbReference type="Pfam" id="PF23055"/>
    </source>
</evidence>
<dbReference type="InterPro" id="IPR055469">
    <property type="entry name" value="DUF7041"/>
</dbReference>
<dbReference type="Proteomes" id="UP000324629">
    <property type="component" value="Unassembled WGS sequence"/>
</dbReference>
<dbReference type="PANTHER" id="PTHR33327">
    <property type="entry name" value="ENDONUCLEASE"/>
    <property type="match status" value="1"/>
</dbReference>
<comment type="caution">
    <text evidence="3">The sequence shown here is derived from an EMBL/GenBank/DDBJ whole genome shotgun (WGS) entry which is preliminary data.</text>
</comment>
<gene>
    <name evidence="3" type="ORF">DEA37_0008371</name>
</gene>
<keyword evidence="4" id="KW-1185">Reference proteome</keyword>
<dbReference type="AlphaFoldDB" id="A0A5J4NHM2"/>
<dbReference type="Pfam" id="PF17921">
    <property type="entry name" value="Integrase_H2C2"/>
    <property type="match status" value="1"/>
</dbReference>
<dbReference type="Pfam" id="PF23055">
    <property type="entry name" value="DUF7041"/>
    <property type="match status" value="1"/>
</dbReference>
<dbReference type="EMBL" id="QNGE01002873">
    <property type="protein sequence ID" value="KAA3674851.1"/>
    <property type="molecule type" value="Genomic_DNA"/>
</dbReference>
<evidence type="ECO:0000259" key="1">
    <source>
        <dbReference type="Pfam" id="PF17921"/>
    </source>
</evidence>
<protein>
    <submittedName>
        <fullName evidence="3">Uncharacterized protein</fullName>
    </submittedName>
</protein>
<feature type="domain" description="Integrase zinc-binding" evidence="1">
    <location>
        <begin position="53"/>
        <end position="101"/>
    </location>
</feature>
<proteinExistence type="predicted"/>
<organism evidence="3 4">
    <name type="scientific">Paragonimus westermani</name>
    <dbReference type="NCBI Taxonomy" id="34504"/>
    <lineage>
        <taxon>Eukaryota</taxon>
        <taxon>Metazoa</taxon>
        <taxon>Spiralia</taxon>
        <taxon>Lophotrochozoa</taxon>
        <taxon>Platyhelminthes</taxon>
        <taxon>Trematoda</taxon>
        <taxon>Digenea</taxon>
        <taxon>Plagiorchiida</taxon>
        <taxon>Troglotremata</taxon>
        <taxon>Troglotrematidae</taxon>
        <taxon>Paragonimus</taxon>
    </lineage>
</organism>
<dbReference type="Gene3D" id="1.10.340.70">
    <property type="match status" value="1"/>
</dbReference>